<feature type="compositionally biased region" description="Basic and acidic residues" evidence="1">
    <location>
        <begin position="18"/>
        <end position="29"/>
    </location>
</feature>
<proteinExistence type="predicted"/>
<organism evidence="2 3">
    <name type="scientific">Paenibacillus shirakamiensis</name>
    <dbReference type="NCBI Taxonomy" id="1265935"/>
    <lineage>
        <taxon>Bacteria</taxon>
        <taxon>Bacillati</taxon>
        <taxon>Bacillota</taxon>
        <taxon>Bacilli</taxon>
        <taxon>Bacillales</taxon>
        <taxon>Paenibacillaceae</taxon>
        <taxon>Paenibacillus</taxon>
    </lineage>
</organism>
<name>A0ABS4JLG6_9BACL</name>
<dbReference type="EMBL" id="JAGGLD010000009">
    <property type="protein sequence ID" value="MBP2002560.1"/>
    <property type="molecule type" value="Genomic_DNA"/>
</dbReference>
<feature type="region of interest" description="Disordered" evidence="1">
    <location>
        <begin position="1"/>
        <end position="29"/>
    </location>
</feature>
<dbReference type="InterPro" id="IPR005068">
    <property type="entry name" value="Phage_lambda_Stf-r2"/>
</dbReference>
<evidence type="ECO:0000256" key="1">
    <source>
        <dbReference type="SAM" id="MobiDB-lite"/>
    </source>
</evidence>
<evidence type="ECO:0000313" key="2">
    <source>
        <dbReference type="EMBL" id="MBP2002560.1"/>
    </source>
</evidence>
<dbReference type="RefSeq" id="WP_209865830.1">
    <property type="nucleotide sequence ID" value="NZ_JAGGLD010000009.1"/>
</dbReference>
<keyword evidence="3" id="KW-1185">Reference proteome</keyword>
<accession>A0ABS4JLG6</accession>
<reference evidence="2 3" key="1">
    <citation type="submission" date="2021-03" db="EMBL/GenBank/DDBJ databases">
        <title>Genomic Encyclopedia of Type Strains, Phase IV (KMG-IV): sequencing the most valuable type-strain genomes for metagenomic binning, comparative biology and taxonomic classification.</title>
        <authorList>
            <person name="Goeker M."/>
        </authorList>
    </citation>
    <scope>NUCLEOTIDE SEQUENCE [LARGE SCALE GENOMIC DNA]</scope>
    <source>
        <strain evidence="2 3">DSM 26806</strain>
    </source>
</reference>
<gene>
    <name evidence="2" type="ORF">J2Z69_003646</name>
</gene>
<comment type="caution">
    <text evidence="2">The sequence shown here is derived from an EMBL/GenBank/DDBJ whole genome shotgun (WGS) entry which is preliminary data.</text>
</comment>
<evidence type="ECO:0000313" key="3">
    <source>
        <dbReference type="Proteomes" id="UP001519288"/>
    </source>
</evidence>
<protein>
    <submittedName>
        <fullName evidence="2">Uncharacterized protein</fullName>
    </submittedName>
</protein>
<sequence>MSFNEKLPTWEATGVEPPDTKKSSGWQAEDKPPAAWWNWLQNRTYKSIKELQTKSAEKDWVTEQINGVSIPDASLSVKGKTALSSLTNSIDETKAATPKAVKTVADSVAAHLADYTLQVPYAVATGTANTYAITLPIASLVTGMAVTVKLNVDSTGAATLNWSGKGAKGIKKANGTDATNLKANGVYTLRYDGTAFILQGEGGGGTVQADQVESGYTFTNDYGEQIGKLDKQAFIDALISRGISASINDAWSSLPDKIKQLFGVGSNIDVNRVIPPVILPTGGKSQTNPSFNSIYYYTTEGGYGDSLYRKYDLNGKYLGSFGLSGLNDSDYHWRGPVYPVPFTAGFYYITSNSYDGDIRYGYNSGPNNTMVYGSLMFAQSGEQNSAGGNFGILGVAQDGSLYCYGRDGMYKKKVGSTTLIWSTTRNNAGYRLFWPIENNLVVYINFSSSYINILNNSGILVSYMSMREDGASNSSTPQTSFYDYEANELYIVLGYNGDSLTARERNSIKKYKINTFNSSIALVATYDLSTFFSTSGKSASYFKFGATFENELIFTVGATAYSTPEAYSINKALTSFPVKHTYLTDNFDLIYRCVSTDMGRRYLIDQGILNKSLKYTII</sequence>
<dbReference type="Proteomes" id="UP001519288">
    <property type="component" value="Unassembled WGS sequence"/>
</dbReference>
<dbReference type="Pfam" id="PF03406">
    <property type="entry name" value="Phage_fiber_2"/>
    <property type="match status" value="1"/>
</dbReference>